<keyword evidence="1" id="KW-0175">Coiled coil</keyword>
<dbReference type="Proteomes" id="UP000292302">
    <property type="component" value="Unassembled WGS sequence"/>
</dbReference>
<gene>
    <name evidence="3" type="ORF">DNK06_23145</name>
</gene>
<dbReference type="AlphaFoldDB" id="A0A4Q9QH30"/>
<evidence type="ECO:0000256" key="2">
    <source>
        <dbReference type="SAM" id="MobiDB-lite"/>
    </source>
</evidence>
<evidence type="ECO:0000313" key="3">
    <source>
        <dbReference type="EMBL" id="TBU72031.1"/>
    </source>
</evidence>
<protein>
    <recommendedName>
        <fullName evidence="5">Chemotaxis protein</fullName>
    </recommendedName>
</protein>
<keyword evidence="4" id="KW-1185">Reference proteome</keyword>
<reference evidence="3 4" key="1">
    <citation type="submission" date="2018-06" db="EMBL/GenBank/DDBJ databases">
        <title>Three novel Pseudomonas species isolated from symptomatic oak.</title>
        <authorList>
            <person name="Bueno-Gonzalez V."/>
            <person name="Brady C."/>
        </authorList>
    </citation>
    <scope>NUCLEOTIDE SEQUENCE [LARGE SCALE GENOMIC DNA]</scope>
    <source>
        <strain evidence="3 4">P9A</strain>
    </source>
</reference>
<organism evidence="3 4">
    <name type="scientific">Phytopseudomonas daroniae</name>
    <dbReference type="NCBI Taxonomy" id="2487519"/>
    <lineage>
        <taxon>Bacteria</taxon>
        <taxon>Pseudomonadati</taxon>
        <taxon>Pseudomonadota</taxon>
        <taxon>Gammaproteobacteria</taxon>
        <taxon>Pseudomonadales</taxon>
        <taxon>Pseudomonadaceae</taxon>
        <taxon>Phytopseudomonas</taxon>
    </lineage>
</organism>
<comment type="caution">
    <text evidence="3">The sequence shown here is derived from an EMBL/GenBank/DDBJ whole genome shotgun (WGS) entry which is preliminary data.</text>
</comment>
<evidence type="ECO:0008006" key="5">
    <source>
        <dbReference type="Google" id="ProtNLM"/>
    </source>
</evidence>
<dbReference type="OrthoDB" id="8688854at2"/>
<feature type="coiled-coil region" evidence="1">
    <location>
        <begin position="24"/>
        <end position="58"/>
    </location>
</feature>
<dbReference type="EMBL" id="QJUI01000030">
    <property type="protein sequence ID" value="TBU72031.1"/>
    <property type="molecule type" value="Genomic_DNA"/>
</dbReference>
<accession>A0A4Q9QH30</accession>
<feature type="region of interest" description="Disordered" evidence="2">
    <location>
        <begin position="1"/>
        <end position="23"/>
    </location>
</feature>
<dbReference type="Gene3D" id="1.20.120.1490">
    <property type="match status" value="1"/>
</dbReference>
<evidence type="ECO:0000313" key="4">
    <source>
        <dbReference type="Proteomes" id="UP000292302"/>
    </source>
</evidence>
<evidence type="ECO:0000256" key="1">
    <source>
        <dbReference type="SAM" id="Coils"/>
    </source>
</evidence>
<sequence length="112" mass="11915">MKVSLSVAGLARSNESEKNSDIGESDLSATIRQLLKLIRELKAQLAEKMAELQALMAQQGLDAETRQMRAQALQTEVGSLSGALSSANAQLVKVIREEGLSAEQSASIASLM</sequence>
<name>A0A4Q9QH30_9GAMM</name>
<proteinExistence type="predicted"/>